<protein>
    <submittedName>
        <fullName evidence="1">Uncharacterized protein</fullName>
    </submittedName>
</protein>
<dbReference type="Proteomes" id="UP000007460">
    <property type="component" value="Chromosome"/>
</dbReference>
<evidence type="ECO:0000313" key="1">
    <source>
        <dbReference type="EMBL" id="ADE39802.1"/>
    </source>
</evidence>
<reference evidence="1 2" key="1">
    <citation type="journal article" date="2010" name="J. Bacteriol.">
        <title>Complete genome sequence of "Candidatus Puniceispirillum marinum" IMCC1322, a representative of the SAR116 clade in the Alphaproteobacteria.</title>
        <authorList>
            <person name="Oh H.M."/>
            <person name="Kwon K.K."/>
            <person name="Kang I."/>
            <person name="Kang S.G."/>
            <person name="Lee J.H."/>
            <person name="Kim S.J."/>
            <person name="Cho J.C."/>
        </authorList>
    </citation>
    <scope>NUCLEOTIDE SEQUENCE [LARGE SCALE GENOMIC DNA]</scope>
    <source>
        <strain evidence="1 2">IMCC1322</strain>
    </source>
</reference>
<gene>
    <name evidence="1" type="ordered locus">SAR116_1559</name>
</gene>
<sequence length="51" mass="5556">MPRSVSQPVCASLPLHITNYNCLSEVHSVMRWAFILESADALSASGLPDLK</sequence>
<dbReference type="HOGENOM" id="CLU_3102950_0_0_5"/>
<evidence type="ECO:0000313" key="2">
    <source>
        <dbReference type="Proteomes" id="UP000007460"/>
    </source>
</evidence>
<dbReference type="AlphaFoldDB" id="D5BU55"/>
<accession>D5BU55</accession>
<proteinExistence type="predicted"/>
<name>D5BU55_PUNMI</name>
<keyword evidence="2" id="KW-1185">Reference proteome</keyword>
<dbReference type="EMBL" id="CP001751">
    <property type="protein sequence ID" value="ADE39802.1"/>
    <property type="molecule type" value="Genomic_DNA"/>
</dbReference>
<organism evidence="1 2">
    <name type="scientific">Puniceispirillum marinum (strain IMCC1322)</name>
    <dbReference type="NCBI Taxonomy" id="488538"/>
    <lineage>
        <taxon>Bacteria</taxon>
        <taxon>Pseudomonadati</taxon>
        <taxon>Pseudomonadota</taxon>
        <taxon>Alphaproteobacteria</taxon>
        <taxon>Candidatus Puniceispirillales</taxon>
        <taxon>Candidatus Puniceispirillaceae</taxon>
        <taxon>Candidatus Puniceispirillum</taxon>
    </lineage>
</organism>
<dbReference type="KEGG" id="apb:SAR116_1559"/>